<dbReference type="EMBL" id="FOEF01000010">
    <property type="protein sequence ID" value="SEP46211.1"/>
    <property type="molecule type" value="Genomic_DNA"/>
</dbReference>
<sequence length="59" mass="6264">MTAHSRRYGRWCRDHFGATAEAESAGAPQPSAESSPSAERSPAAPDSPGEPEPSRPRKS</sequence>
<keyword evidence="3" id="KW-1185">Reference proteome</keyword>
<dbReference type="Proteomes" id="UP000198582">
    <property type="component" value="Unassembled WGS sequence"/>
</dbReference>
<gene>
    <name evidence="2" type="ORF">SAMN04489732_110205</name>
</gene>
<name>A0A1H8Y2I8_9PSEU</name>
<organism evidence="2 3">
    <name type="scientific">Amycolatopsis saalfeldensis</name>
    <dbReference type="NCBI Taxonomy" id="394193"/>
    <lineage>
        <taxon>Bacteria</taxon>
        <taxon>Bacillati</taxon>
        <taxon>Actinomycetota</taxon>
        <taxon>Actinomycetes</taxon>
        <taxon>Pseudonocardiales</taxon>
        <taxon>Pseudonocardiaceae</taxon>
        <taxon>Amycolatopsis</taxon>
    </lineage>
</organism>
<reference evidence="2 3" key="1">
    <citation type="submission" date="2016-10" db="EMBL/GenBank/DDBJ databases">
        <authorList>
            <person name="de Groot N.N."/>
        </authorList>
    </citation>
    <scope>NUCLEOTIDE SEQUENCE [LARGE SCALE GENOMIC DNA]</scope>
    <source>
        <strain evidence="2 3">DSM 44993</strain>
    </source>
</reference>
<evidence type="ECO:0000313" key="3">
    <source>
        <dbReference type="Proteomes" id="UP000198582"/>
    </source>
</evidence>
<evidence type="ECO:0000313" key="2">
    <source>
        <dbReference type="EMBL" id="SEP46211.1"/>
    </source>
</evidence>
<feature type="compositionally biased region" description="Low complexity" evidence="1">
    <location>
        <begin position="20"/>
        <end position="47"/>
    </location>
</feature>
<feature type="region of interest" description="Disordered" evidence="1">
    <location>
        <begin position="19"/>
        <end position="59"/>
    </location>
</feature>
<proteinExistence type="predicted"/>
<dbReference type="AlphaFoldDB" id="A0A1H8Y2I8"/>
<protein>
    <submittedName>
        <fullName evidence="2">Uncharacterized protein</fullName>
    </submittedName>
</protein>
<accession>A0A1H8Y2I8</accession>
<evidence type="ECO:0000256" key="1">
    <source>
        <dbReference type="SAM" id="MobiDB-lite"/>
    </source>
</evidence>